<dbReference type="AlphaFoldDB" id="A0A285JM07"/>
<reference evidence="1 2" key="1">
    <citation type="submission" date="2017-09" db="EMBL/GenBank/DDBJ databases">
        <authorList>
            <person name="Ehlers B."/>
            <person name="Leendertz F.H."/>
        </authorList>
    </citation>
    <scope>NUCLEOTIDE SEQUENCE [LARGE SCALE GENOMIC DNA]</scope>
    <source>
        <strain evidence="1 2">CGMCC 4.6857</strain>
    </source>
</reference>
<keyword evidence="2" id="KW-1185">Reference proteome</keyword>
<name>A0A285JM07_9ACTN</name>
<evidence type="ECO:0008006" key="3">
    <source>
        <dbReference type="Google" id="ProtNLM"/>
    </source>
</evidence>
<organism evidence="1 2">
    <name type="scientific">Paractinoplanes atraurantiacus</name>
    <dbReference type="NCBI Taxonomy" id="1036182"/>
    <lineage>
        <taxon>Bacteria</taxon>
        <taxon>Bacillati</taxon>
        <taxon>Actinomycetota</taxon>
        <taxon>Actinomycetes</taxon>
        <taxon>Micromonosporales</taxon>
        <taxon>Micromonosporaceae</taxon>
        <taxon>Paractinoplanes</taxon>
    </lineage>
</organism>
<accession>A0A285JM07</accession>
<proteinExistence type="predicted"/>
<evidence type="ECO:0000313" key="1">
    <source>
        <dbReference type="EMBL" id="SNY61339.1"/>
    </source>
</evidence>
<protein>
    <recommendedName>
        <fullName evidence="3">DUF1877 family protein</fullName>
    </recommendedName>
</protein>
<dbReference type="OrthoDB" id="3535648at2"/>
<dbReference type="EMBL" id="OBDY01000022">
    <property type="protein sequence ID" value="SNY61339.1"/>
    <property type="molecule type" value="Genomic_DNA"/>
</dbReference>
<dbReference type="Proteomes" id="UP000219612">
    <property type="component" value="Unassembled WGS sequence"/>
</dbReference>
<sequence length="142" mass="15028">MSSIIKFFAAVDDEVAAGVAKEGPGATFEPITYGNFDVWSTLEELESILTGRDLEEVLDEGGPEIISGDGEPMLLRVPAVLVEALARAGSETLSGAAEQWISLRAEDGEALDEELGHEIVGELAATASKAQRAGQSLYCWVC</sequence>
<gene>
    <name evidence="1" type="ORF">SAMN05421748_122143</name>
</gene>
<evidence type="ECO:0000313" key="2">
    <source>
        <dbReference type="Proteomes" id="UP000219612"/>
    </source>
</evidence>
<dbReference type="RefSeq" id="WP_097326344.1">
    <property type="nucleotide sequence ID" value="NZ_OBDY01000022.1"/>
</dbReference>